<proteinExistence type="predicted"/>
<evidence type="ECO:0000313" key="2">
    <source>
        <dbReference type="EMBL" id="MXQ84672.1"/>
    </source>
</evidence>
<gene>
    <name evidence="2" type="ORF">E5288_WYG016705</name>
</gene>
<dbReference type="Proteomes" id="UP000322234">
    <property type="component" value="Unassembled WGS sequence"/>
</dbReference>
<name>A0A6B0R5Y7_9CETA</name>
<evidence type="ECO:0000313" key="3">
    <source>
        <dbReference type="Proteomes" id="UP000322234"/>
    </source>
</evidence>
<comment type="caution">
    <text evidence="2">The sequence shown here is derived from an EMBL/GenBank/DDBJ whole genome shotgun (WGS) entry which is preliminary data.</text>
</comment>
<organism evidence="2 3">
    <name type="scientific">Bos mutus</name>
    <name type="common">wild yak</name>
    <dbReference type="NCBI Taxonomy" id="72004"/>
    <lineage>
        <taxon>Eukaryota</taxon>
        <taxon>Metazoa</taxon>
        <taxon>Chordata</taxon>
        <taxon>Craniata</taxon>
        <taxon>Vertebrata</taxon>
        <taxon>Euteleostomi</taxon>
        <taxon>Mammalia</taxon>
        <taxon>Eutheria</taxon>
        <taxon>Laurasiatheria</taxon>
        <taxon>Artiodactyla</taxon>
        <taxon>Ruminantia</taxon>
        <taxon>Pecora</taxon>
        <taxon>Bovidae</taxon>
        <taxon>Bovinae</taxon>
        <taxon>Bos</taxon>
    </lineage>
</organism>
<keyword evidence="3" id="KW-1185">Reference proteome</keyword>
<sequence>MRNANCSDKLRVAEKEYAETELVLESARLEKESVNISQLTNAYKKVKRTNLMLMEKLTSLVKELKEKPKRSIQKEEIEEMLMMLEVIEEITRLSIHKEFLQPCQEAKSQAQVVASAGGVLGFKTMLCSALPPSPELHPGLLSCHTVFIHLGLHPRGHQGQWIQRNTPSDGVPPPSHAGFSNELLYGPFLPPNLKNHGLPRANQEMRDFLLT</sequence>
<feature type="coiled-coil region" evidence="1">
    <location>
        <begin position="10"/>
        <end position="49"/>
    </location>
</feature>
<dbReference type="AlphaFoldDB" id="A0A6B0R5Y7"/>
<evidence type="ECO:0000256" key="1">
    <source>
        <dbReference type="SAM" id="Coils"/>
    </source>
</evidence>
<dbReference type="EMBL" id="VBQZ03000022">
    <property type="protein sequence ID" value="MXQ84672.1"/>
    <property type="molecule type" value="Genomic_DNA"/>
</dbReference>
<keyword evidence="1" id="KW-0175">Coiled coil</keyword>
<reference evidence="2" key="1">
    <citation type="submission" date="2019-10" db="EMBL/GenBank/DDBJ databases">
        <title>The sequence and de novo assembly of the wild yak genome.</title>
        <authorList>
            <person name="Liu Y."/>
        </authorList>
    </citation>
    <scope>NUCLEOTIDE SEQUENCE [LARGE SCALE GENOMIC DNA]</scope>
    <source>
        <strain evidence="2">WY2019</strain>
    </source>
</reference>
<accession>A0A6B0R5Y7</accession>
<protein>
    <submittedName>
        <fullName evidence="2">Uncharacterized protein</fullName>
    </submittedName>
</protein>